<keyword evidence="1" id="KW-1133">Transmembrane helix</keyword>
<name>A0A9X1F8C4_9FLAO</name>
<dbReference type="AlphaFoldDB" id="A0A9X1F8C4"/>
<reference evidence="2" key="1">
    <citation type="submission" date="2021-04" db="EMBL/GenBank/DDBJ databases">
        <authorList>
            <person name="Pira H."/>
            <person name="Risdian C."/>
            <person name="Wink J."/>
        </authorList>
    </citation>
    <scope>NUCLEOTIDE SEQUENCE</scope>
    <source>
        <strain evidence="2">WHY3</strain>
    </source>
</reference>
<organism evidence="2 3">
    <name type="scientific">Winogradskyella luteola</name>
    <dbReference type="NCBI Taxonomy" id="2828330"/>
    <lineage>
        <taxon>Bacteria</taxon>
        <taxon>Pseudomonadati</taxon>
        <taxon>Bacteroidota</taxon>
        <taxon>Flavobacteriia</taxon>
        <taxon>Flavobacteriales</taxon>
        <taxon>Flavobacteriaceae</taxon>
        <taxon>Winogradskyella</taxon>
    </lineage>
</organism>
<comment type="caution">
    <text evidence="2">The sequence shown here is derived from an EMBL/GenBank/DDBJ whole genome shotgun (WGS) entry which is preliminary data.</text>
</comment>
<dbReference type="EMBL" id="JAGSPD010000006">
    <property type="protein sequence ID" value="MBV7269217.1"/>
    <property type="molecule type" value="Genomic_DNA"/>
</dbReference>
<accession>A0A9X1F8C4</accession>
<keyword evidence="1" id="KW-0812">Transmembrane</keyword>
<protein>
    <submittedName>
        <fullName evidence="2">Uncharacterized protein</fullName>
    </submittedName>
</protein>
<dbReference type="RefSeq" id="WP_218545821.1">
    <property type="nucleotide sequence ID" value="NZ_JAGSPD010000006.1"/>
</dbReference>
<keyword evidence="3" id="KW-1185">Reference proteome</keyword>
<feature type="transmembrane region" description="Helical" evidence="1">
    <location>
        <begin position="63"/>
        <end position="83"/>
    </location>
</feature>
<keyword evidence="1" id="KW-0472">Membrane</keyword>
<sequence length="87" mass="10000">MTANSMITSIRNNLNLLSKRNRLKNKLGGFNSEKKVEYNFPKATKKQLNDIAKQLKEEHRIRMLKVVIVTFILFLGLVVGFLYSTDG</sequence>
<gene>
    <name evidence="2" type="ORF">KCG49_08455</name>
</gene>
<feature type="non-terminal residue" evidence="2">
    <location>
        <position position="87"/>
    </location>
</feature>
<evidence type="ECO:0000256" key="1">
    <source>
        <dbReference type="SAM" id="Phobius"/>
    </source>
</evidence>
<dbReference type="Proteomes" id="UP001138894">
    <property type="component" value="Unassembled WGS sequence"/>
</dbReference>
<proteinExistence type="predicted"/>
<evidence type="ECO:0000313" key="3">
    <source>
        <dbReference type="Proteomes" id="UP001138894"/>
    </source>
</evidence>
<evidence type="ECO:0000313" key="2">
    <source>
        <dbReference type="EMBL" id="MBV7269217.1"/>
    </source>
</evidence>